<dbReference type="PANTHER" id="PTHR33144">
    <property type="entry name" value="OS10G0409366 PROTEIN-RELATED"/>
    <property type="match status" value="1"/>
</dbReference>
<comment type="caution">
    <text evidence="1">The sequence shown here is derived from an EMBL/GenBank/DDBJ whole genome shotgun (WGS) entry which is preliminary data.</text>
</comment>
<dbReference type="Proteomes" id="UP000823775">
    <property type="component" value="Unassembled WGS sequence"/>
</dbReference>
<organism evidence="1 2">
    <name type="scientific">Datura stramonium</name>
    <name type="common">Jimsonweed</name>
    <name type="synonym">Common thornapple</name>
    <dbReference type="NCBI Taxonomy" id="4076"/>
    <lineage>
        <taxon>Eukaryota</taxon>
        <taxon>Viridiplantae</taxon>
        <taxon>Streptophyta</taxon>
        <taxon>Embryophyta</taxon>
        <taxon>Tracheophyta</taxon>
        <taxon>Spermatophyta</taxon>
        <taxon>Magnoliopsida</taxon>
        <taxon>eudicotyledons</taxon>
        <taxon>Gunneridae</taxon>
        <taxon>Pentapetalae</taxon>
        <taxon>asterids</taxon>
        <taxon>lamiids</taxon>
        <taxon>Solanales</taxon>
        <taxon>Solanaceae</taxon>
        <taxon>Solanoideae</taxon>
        <taxon>Datureae</taxon>
        <taxon>Datura</taxon>
    </lineage>
</organism>
<sequence>MLCPLHIHNWKNIDTKTDMWNYTREKYDIPDAAEKWILKEIQGSWRRYKNSLYNNHFKCYGSDEHLITKKPQDVSETDFKDLLIYWKSDELK</sequence>
<dbReference type="EMBL" id="JACEIK010006421">
    <property type="protein sequence ID" value="MCE2055662.1"/>
    <property type="molecule type" value="Genomic_DNA"/>
</dbReference>
<reference evidence="1 2" key="1">
    <citation type="journal article" date="2021" name="BMC Genomics">
        <title>Datura genome reveals duplications of psychoactive alkaloid biosynthetic genes and high mutation rate following tissue culture.</title>
        <authorList>
            <person name="Rajewski A."/>
            <person name="Carter-House D."/>
            <person name="Stajich J."/>
            <person name="Litt A."/>
        </authorList>
    </citation>
    <scope>NUCLEOTIDE SEQUENCE [LARGE SCALE GENOMIC DNA]</scope>
    <source>
        <strain evidence="1">AR-01</strain>
    </source>
</reference>
<proteinExistence type="predicted"/>
<evidence type="ECO:0000313" key="1">
    <source>
        <dbReference type="EMBL" id="MCE2055662.1"/>
    </source>
</evidence>
<dbReference type="PANTHER" id="PTHR33144:SF35">
    <property type="entry name" value="TRANSPOSASE, PTTA_EN_SPM, PLANT-RELATED"/>
    <property type="match status" value="1"/>
</dbReference>
<keyword evidence="2" id="KW-1185">Reference proteome</keyword>
<evidence type="ECO:0000313" key="2">
    <source>
        <dbReference type="Proteomes" id="UP000823775"/>
    </source>
</evidence>
<gene>
    <name evidence="1" type="ORF">HAX54_043130</name>
</gene>
<name>A0ABS8W0V8_DATST</name>
<protein>
    <submittedName>
        <fullName evidence="1">Uncharacterized protein</fullName>
    </submittedName>
</protein>
<accession>A0ABS8W0V8</accession>